<keyword evidence="1" id="KW-1133">Transmembrane helix</keyword>
<protein>
    <recommendedName>
        <fullName evidence="4">DUF2269 family protein</fullName>
    </recommendedName>
</protein>
<evidence type="ECO:0000256" key="1">
    <source>
        <dbReference type="SAM" id="Phobius"/>
    </source>
</evidence>
<dbReference type="AlphaFoldDB" id="A0A1F5EK08"/>
<keyword evidence="1" id="KW-0472">Membrane</keyword>
<dbReference type="STRING" id="1797582.A2442_04140"/>
<feature type="transmembrane region" description="Helical" evidence="1">
    <location>
        <begin position="16"/>
        <end position="42"/>
    </location>
</feature>
<feature type="transmembrane region" description="Helical" evidence="1">
    <location>
        <begin position="63"/>
        <end position="80"/>
    </location>
</feature>
<comment type="caution">
    <text evidence="2">The sequence shown here is derived from an EMBL/GenBank/DDBJ whole genome shotgun (WGS) entry which is preliminary data.</text>
</comment>
<sequence length="159" mass="17840">MNSINLFIYSINFIDVIGLFILLAGFVIGLGAVTVIDIHGFLGRKSSYWTEATTRTHKVTKPMIWVGIMLAIIGGLIFYREQSFSGIPFIHAVIAFVLIVNGYFLSFKVSPFLLKREKEGRSGELLPASWQKKIMVGLIMSDIGWWGGLLLLVVYILNR</sequence>
<name>A0A1F5EK08_9BACT</name>
<proteinExistence type="predicted"/>
<reference evidence="2 3" key="1">
    <citation type="journal article" date="2016" name="Nat. Commun.">
        <title>Thousands of microbial genomes shed light on interconnected biogeochemical processes in an aquifer system.</title>
        <authorList>
            <person name="Anantharaman K."/>
            <person name="Brown C.T."/>
            <person name="Hug L.A."/>
            <person name="Sharon I."/>
            <person name="Castelle C.J."/>
            <person name="Probst A.J."/>
            <person name="Thomas B.C."/>
            <person name="Singh A."/>
            <person name="Wilkins M.J."/>
            <person name="Karaoz U."/>
            <person name="Brodie E.L."/>
            <person name="Williams K.H."/>
            <person name="Hubbard S.S."/>
            <person name="Banfield J.F."/>
        </authorList>
    </citation>
    <scope>NUCLEOTIDE SEQUENCE [LARGE SCALE GENOMIC DNA]</scope>
</reference>
<feature type="transmembrane region" description="Helical" evidence="1">
    <location>
        <begin position="86"/>
        <end position="114"/>
    </location>
</feature>
<dbReference type="EMBL" id="MFAE01000004">
    <property type="protein sequence ID" value="OGD67526.1"/>
    <property type="molecule type" value="Genomic_DNA"/>
</dbReference>
<feature type="transmembrane region" description="Helical" evidence="1">
    <location>
        <begin position="134"/>
        <end position="157"/>
    </location>
</feature>
<keyword evidence="1" id="KW-0812">Transmembrane</keyword>
<evidence type="ECO:0008006" key="4">
    <source>
        <dbReference type="Google" id="ProtNLM"/>
    </source>
</evidence>
<gene>
    <name evidence="2" type="ORF">A2442_04140</name>
</gene>
<evidence type="ECO:0000313" key="3">
    <source>
        <dbReference type="Proteomes" id="UP000179003"/>
    </source>
</evidence>
<dbReference type="Proteomes" id="UP000179003">
    <property type="component" value="Unassembled WGS sequence"/>
</dbReference>
<accession>A0A1F5EK08</accession>
<organism evidence="2 3">
    <name type="scientific">Candidatus Campbellbacteria bacterium RIFOXYC2_FULL_35_25</name>
    <dbReference type="NCBI Taxonomy" id="1797582"/>
    <lineage>
        <taxon>Bacteria</taxon>
        <taxon>Candidatus Campbelliibacteriota</taxon>
    </lineage>
</organism>
<evidence type="ECO:0000313" key="2">
    <source>
        <dbReference type="EMBL" id="OGD67526.1"/>
    </source>
</evidence>